<evidence type="ECO:0000313" key="3">
    <source>
        <dbReference type="EMBL" id="KAA0193499.1"/>
    </source>
</evidence>
<protein>
    <submittedName>
        <fullName evidence="3">Protein-L-isoaspartate O-methyltransferase domain-containing protein 1</fullName>
    </submittedName>
</protein>
<dbReference type="GO" id="GO:0004719">
    <property type="term" value="F:protein-L-isoaspartate (D-aspartate) O-methyltransferase activity"/>
    <property type="evidence" value="ECO:0007669"/>
    <property type="project" value="InterPro"/>
</dbReference>
<evidence type="ECO:0000256" key="2">
    <source>
        <dbReference type="SAM" id="MobiDB-lite"/>
    </source>
</evidence>
<dbReference type="InterPro" id="IPR000682">
    <property type="entry name" value="PCMT"/>
</dbReference>
<dbReference type="PANTHER" id="PTHR11579">
    <property type="entry name" value="PROTEIN-L-ISOASPARTATE O-METHYLTRANSFERASE"/>
    <property type="match status" value="1"/>
</dbReference>
<dbReference type="InterPro" id="IPR029063">
    <property type="entry name" value="SAM-dependent_MTases_sf"/>
</dbReference>
<evidence type="ECO:0000313" key="4">
    <source>
        <dbReference type="Proteomes" id="UP000728185"/>
    </source>
</evidence>
<dbReference type="CDD" id="cd02440">
    <property type="entry name" value="AdoMet_MTases"/>
    <property type="match status" value="1"/>
</dbReference>
<dbReference type="Pfam" id="PF01135">
    <property type="entry name" value="PCMT"/>
    <property type="match status" value="1"/>
</dbReference>
<dbReference type="SUPFAM" id="SSF53335">
    <property type="entry name" value="S-adenosyl-L-methionine-dependent methyltransferases"/>
    <property type="match status" value="1"/>
</dbReference>
<feature type="compositionally biased region" description="Polar residues" evidence="2">
    <location>
        <begin position="503"/>
        <end position="512"/>
    </location>
</feature>
<feature type="region of interest" description="Disordered" evidence="2">
    <location>
        <begin position="403"/>
        <end position="530"/>
    </location>
</feature>
<dbReference type="AlphaFoldDB" id="A0A8E0VKJ9"/>
<comment type="caution">
    <text evidence="3">The sequence shown here is derived from an EMBL/GenBank/DDBJ whole genome shotgun (WGS) entry which is preliminary data.</text>
</comment>
<gene>
    <name evidence="3" type="ORF">FBUS_05841</name>
</gene>
<proteinExistence type="inferred from homology"/>
<evidence type="ECO:0000256" key="1">
    <source>
        <dbReference type="ARBA" id="ARBA00005369"/>
    </source>
</evidence>
<dbReference type="EMBL" id="LUCM01004993">
    <property type="protein sequence ID" value="KAA0193499.1"/>
    <property type="molecule type" value="Genomic_DNA"/>
</dbReference>
<feature type="compositionally biased region" description="Acidic residues" evidence="2">
    <location>
        <begin position="469"/>
        <end position="500"/>
    </location>
</feature>
<dbReference type="Proteomes" id="UP000728185">
    <property type="component" value="Unassembled WGS sequence"/>
</dbReference>
<comment type="similarity">
    <text evidence="1">Belongs to the methyltransferase superfamily. L-isoaspartyl/D-aspartyl protein methyltransferase family.</text>
</comment>
<organism evidence="3 4">
    <name type="scientific">Fasciolopsis buskii</name>
    <dbReference type="NCBI Taxonomy" id="27845"/>
    <lineage>
        <taxon>Eukaryota</taxon>
        <taxon>Metazoa</taxon>
        <taxon>Spiralia</taxon>
        <taxon>Lophotrochozoa</taxon>
        <taxon>Platyhelminthes</taxon>
        <taxon>Trematoda</taxon>
        <taxon>Digenea</taxon>
        <taxon>Plagiorchiida</taxon>
        <taxon>Echinostomata</taxon>
        <taxon>Echinostomatoidea</taxon>
        <taxon>Fasciolidae</taxon>
        <taxon>Fasciolopsis</taxon>
    </lineage>
</organism>
<feature type="compositionally biased region" description="Basic and acidic residues" evidence="2">
    <location>
        <begin position="451"/>
        <end position="463"/>
    </location>
</feature>
<name>A0A8E0VKJ9_9TREM</name>
<accession>A0A8E0VKJ9</accession>
<dbReference type="GO" id="GO:0005737">
    <property type="term" value="C:cytoplasm"/>
    <property type="evidence" value="ECO:0007669"/>
    <property type="project" value="TreeGrafter"/>
</dbReference>
<feature type="region of interest" description="Disordered" evidence="2">
    <location>
        <begin position="167"/>
        <end position="260"/>
    </location>
</feature>
<dbReference type="Gene3D" id="3.40.50.150">
    <property type="entry name" value="Vaccinia Virus protein VP39"/>
    <property type="match status" value="2"/>
</dbReference>
<feature type="region of interest" description="Disordered" evidence="2">
    <location>
        <begin position="546"/>
        <end position="587"/>
    </location>
</feature>
<feature type="compositionally biased region" description="Low complexity" evidence="2">
    <location>
        <begin position="571"/>
        <end position="587"/>
    </location>
</feature>
<sequence>MGASASHGQDNESLMDKLIKSGYTLPPEVERAMRLVDRGSYFEEKSDRAYMDLAWRSGSLHLSAPSIYMTALENLDLHPGLHFLNVGSGSGYLSTIIGLILGYSGVNHGIELNSSNVEFAKARLAKFLSESDAPFERDFCVPQFVQGNIFDLVEPAGDGRTFASLQTVHPEENRDSCSSRTSQTTPPQPPTSHDQVISMSLGSADENDEPSEHRVPPYQSSPNSVPVPPQPDRENSDSSEGEDTGPPTGSRGSANDPWLITVEPPPVVETRSPGSSLDELGFVQWPLYDRIYVGAAVQSANQFLAILRLLKIGGVMIAPVRDKFIKVIRQSEDVFGRVNLLSVSFAPLILPEPETRASVGPPPRTEIPTLEELTSRVLRIILRRVILRRHDGLVPTIGRLEEVDSSDRPRKRQNCSRRDAAAGKNEVPTADDSTKQSSSGNVEELPLDSSDVPRDGTVIEKIEASSSNQEDEQMDFQEEENDNDDDDTDEDAGDYEDEGDGVQSHSPTNPSSNERRRSSDGDSPPMPRGSMARLFHHMLLRSGIIQSTIVTRNQTAPEGDNPTDTDRTEESSGISGSTSNSSNTRER</sequence>
<keyword evidence="4" id="KW-1185">Reference proteome</keyword>
<reference evidence="3" key="1">
    <citation type="submission" date="2019-05" db="EMBL/GenBank/DDBJ databases">
        <title>Annotation for the trematode Fasciolopsis buski.</title>
        <authorList>
            <person name="Choi Y.-J."/>
        </authorList>
    </citation>
    <scope>NUCLEOTIDE SEQUENCE</scope>
    <source>
        <strain evidence="3">HT</strain>
        <tissue evidence="3">Whole worm</tissue>
    </source>
</reference>
<dbReference type="PANTHER" id="PTHR11579:SF9">
    <property type="entry name" value="PROTEIN-L-ISOASPARTATE O-METHYLTRANSFERASE"/>
    <property type="match status" value="1"/>
</dbReference>
<dbReference type="OrthoDB" id="10257972at2759"/>
<feature type="compositionally biased region" description="Polar residues" evidence="2">
    <location>
        <begin position="546"/>
        <end position="556"/>
    </location>
</feature>